<sequence length="122" mass="13387">EMVAGRALCTVVDAAFKSRALKDKILCQEVDEPEPIALMTDCFSSQTIADPNLAYLDVKNGSLIPNSSIENGKTQFVPILRSGSCMDIGNRPYMEDENLCVDDLSEHLSPAFEGTNTECLLW</sequence>
<dbReference type="Proteomes" id="UP000824469">
    <property type="component" value="Unassembled WGS sequence"/>
</dbReference>
<accession>A0AA38LB52</accession>
<dbReference type="AlphaFoldDB" id="A0AA38LB52"/>
<evidence type="ECO:0000313" key="1">
    <source>
        <dbReference type="EMBL" id="KAH9318709.1"/>
    </source>
</evidence>
<organism evidence="1 2">
    <name type="scientific">Taxus chinensis</name>
    <name type="common">Chinese yew</name>
    <name type="synonym">Taxus wallichiana var. chinensis</name>
    <dbReference type="NCBI Taxonomy" id="29808"/>
    <lineage>
        <taxon>Eukaryota</taxon>
        <taxon>Viridiplantae</taxon>
        <taxon>Streptophyta</taxon>
        <taxon>Embryophyta</taxon>
        <taxon>Tracheophyta</taxon>
        <taxon>Spermatophyta</taxon>
        <taxon>Pinopsida</taxon>
        <taxon>Pinidae</taxon>
        <taxon>Conifers II</taxon>
        <taxon>Cupressales</taxon>
        <taxon>Taxaceae</taxon>
        <taxon>Taxus</taxon>
    </lineage>
</organism>
<protein>
    <submittedName>
        <fullName evidence="1">Uncharacterized protein</fullName>
    </submittedName>
</protein>
<gene>
    <name evidence="1" type="ORF">KI387_020478</name>
</gene>
<proteinExistence type="predicted"/>
<dbReference type="EMBL" id="JAHRHJ020000004">
    <property type="protein sequence ID" value="KAH9318709.1"/>
    <property type="molecule type" value="Genomic_DNA"/>
</dbReference>
<feature type="non-terminal residue" evidence="1">
    <location>
        <position position="122"/>
    </location>
</feature>
<evidence type="ECO:0000313" key="2">
    <source>
        <dbReference type="Proteomes" id="UP000824469"/>
    </source>
</evidence>
<keyword evidence="2" id="KW-1185">Reference proteome</keyword>
<name>A0AA38LB52_TAXCH</name>
<feature type="non-terminal residue" evidence="1">
    <location>
        <position position="1"/>
    </location>
</feature>
<comment type="caution">
    <text evidence="1">The sequence shown here is derived from an EMBL/GenBank/DDBJ whole genome shotgun (WGS) entry which is preliminary data.</text>
</comment>
<reference evidence="1 2" key="1">
    <citation type="journal article" date="2021" name="Nat. Plants">
        <title>The Taxus genome provides insights into paclitaxel biosynthesis.</title>
        <authorList>
            <person name="Xiong X."/>
            <person name="Gou J."/>
            <person name="Liao Q."/>
            <person name="Li Y."/>
            <person name="Zhou Q."/>
            <person name="Bi G."/>
            <person name="Li C."/>
            <person name="Du R."/>
            <person name="Wang X."/>
            <person name="Sun T."/>
            <person name="Guo L."/>
            <person name="Liang H."/>
            <person name="Lu P."/>
            <person name="Wu Y."/>
            <person name="Zhang Z."/>
            <person name="Ro D.K."/>
            <person name="Shang Y."/>
            <person name="Huang S."/>
            <person name="Yan J."/>
        </authorList>
    </citation>
    <scope>NUCLEOTIDE SEQUENCE [LARGE SCALE GENOMIC DNA]</scope>
    <source>
        <strain evidence="1">Ta-2019</strain>
    </source>
</reference>